<evidence type="ECO:0000256" key="1">
    <source>
        <dbReference type="ARBA" id="ARBA00009437"/>
    </source>
</evidence>
<name>A0A8J7JE05_9BACT</name>
<dbReference type="PROSITE" id="PS50931">
    <property type="entry name" value="HTH_LYSR"/>
    <property type="match status" value="1"/>
</dbReference>
<dbReference type="FunFam" id="1.10.10.10:FF:000001">
    <property type="entry name" value="LysR family transcriptional regulator"/>
    <property type="match status" value="1"/>
</dbReference>
<dbReference type="Gene3D" id="1.10.10.10">
    <property type="entry name" value="Winged helix-like DNA-binding domain superfamily/Winged helix DNA-binding domain"/>
    <property type="match status" value="1"/>
</dbReference>
<dbReference type="Proteomes" id="UP000636888">
    <property type="component" value="Unassembled WGS sequence"/>
</dbReference>
<dbReference type="RefSeq" id="WP_199384416.1">
    <property type="nucleotide sequence ID" value="NZ_JAEMHM010000009.1"/>
</dbReference>
<keyword evidence="2" id="KW-0805">Transcription regulation</keyword>
<dbReference type="GO" id="GO:0003700">
    <property type="term" value="F:DNA-binding transcription factor activity"/>
    <property type="evidence" value="ECO:0007669"/>
    <property type="project" value="InterPro"/>
</dbReference>
<evidence type="ECO:0000313" key="6">
    <source>
        <dbReference type="EMBL" id="MBJ6725526.1"/>
    </source>
</evidence>
<dbReference type="InterPro" id="IPR005119">
    <property type="entry name" value="LysR_subst-bd"/>
</dbReference>
<protein>
    <submittedName>
        <fullName evidence="6">LysR family transcriptional regulator</fullName>
    </submittedName>
</protein>
<comment type="similarity">
    <text evidence="1">Belongs to the LysR transcriptional regulatory family.</text>
</comment>
<evidence type="ECO:0000259" key="5">
    <source>
        <dbReference type="PROSITE" id="PS50931"/>
    </source>
</evidence>
<dbReference type="NCBIfam" id="NF041036">
    <property type="entry name" value="decaheme_TF"/>
    <property type="match status" value="1"/>
</dbReference>
<dbReference type="SUPFAM" id="SSF53850">
    <property type="entry name" value="Periplasmic binding protein-like II"/>
    <property type="match status" value="1"/>
</dbReference>
<dbReference type="SUPFAM" id="SSF46785">
    <property type="entry name" value="Winged helix' DNA-binding domain"/>
    <property type="match status" value="1"/>
</dbReference>
<comment type="caution">
    <text evidence="6">The sequence shown here is derived from an EMBL/GenBank/DDBJ whole genome shotgun (WGS) entry which is preliminary data.</text>
</comment>
<dbReference type="GO" id="GO:0000976">
    <property type="term" value="F:transcription cis-regulatory region binding"/>
    <property type="evidence" value="ECO:0007669"/>
    <property type="project" value="TreeGrafter"/>
</dbReference>
<dbReference type="AlphaFoldDB" id="A0A8J7JE05"/>
<dbReference type="InterPro" id="IPR000847">
    <property type="entry name" value="LysR_HTH_N"/>
</dbReference>
<reference evidence="6" key="1">
    <citation type="submission" date="2020-12" db="EMBL/GenBank/DDBJ databases">
        <title>Geomonas sp. Red875, isolated from river sediment.</title>
        <authorList>
            <person name="Xu Z."/>
            <person name="Zhang Z."/>
            <person name="Masuda Y."/>
            <person name="Itoh H."/>
            <person name="Senoo K."/>
        </authorList>
    </citation>
    <scope>NUCLEOTIDE SEQUENCE</scope>
    <source>
        <strain evidence="6">Red875</strain>
    </source>
</reference>
<dbReference type="PANTHER" id="PTHR30126:SF91">
    <property type="entry name" value="LYSR FAMILY TRANSCRIPTIONAL REGULATOR"/>
    <property type="match status" value="1"/>
</dbReference>
<keyword evidence="4" id="KW-0804">Transcription</keyword>
<dbReference type="CDD" id="cd05466">
    <property type="entry name" value="PBP2_LTTR_substrate"/>
    <property type="match status" value="1"/>
</dbReference>
<dbReference type="Pfam" id="PF00126">
    <property type="entry name" value="HTH_1"/>
    <property type="match status" value="1"/>
</dbReference>
<evidence type="ECO:0000256" key="2">
    <source>
        <dbReference type="ARBA" id="ARBA00023015"/>
    </source>
</evidence>
<sequence length="319" mass="35877">MESLNLKTLVEVVQTGSFSKAADNLFVTQSAVSRRIKNLEEGCGHPLLDRSGTVVKPTRAGKLVLAKAREILAIEETLVSQLEAAADKPRLNFACTHPFGIALLPEVFKRYMQKYRDLSGFKISFHSPFKALQGLQEGLFDLIVIEHLEMLDLSRYLTLPLPEDEMVFVASPRLGLSEPHVPIDELVRQKLFRRKEDCCSWKYLALNLEMIGRDAGEFTQTVIYDDLHVIIDSLIEGEGIALMSRDLVRKHVEAGELGVYRVEGFNHRRKRSLIISDVALPNAALADFAECLFESLELPPPELAGLFPREKPGLRLVRE</sequence>
<feature type="domain" description="HTH lysR-type" evidence="5">
    <location>
        <begin position="1"/>
        <end position="58"/>
    </location>
</feature>
<evidence type="ECO:0000256" key="4">
    <source>
        <dbReference type="ARBA" id="ARBA00023163"/>
    </source>
</evidence>
<accession>A0A8J7JE05</accession>
<dbReference type="PRINTS" id="PR00039">
    <property type="entry name" value="HTHLYSR"/>
</dbReference>
<dbReference type="PANTHER" id="PTHR30126">
    <property type="entry name" value="HTH-TYPE TRANSCRIPTIONAL REGULATOR"/>
    <property type="match status" value="1"/>
</dbReference>
<keyword evidence="7" id="KW-1185">Reference proteome</keyword>
<dbReference type="Gene3D" id="3.40.190.10">
    <property type="entry name" value="Periplasmic binding protein-like II"/>
    <property type="match status" value="2"/>
</dbReference>
<dbReference type="Pfam" id="PF03466">
    <property type="entry name" value="LysR_substrate"/>
    <property type="match status" value="1"/>
</dbReference>
<proteinExistence type="inferred from homology"/>
<gene>
    <name evidence="6" type="ORF">JFN93_12470</name>
</gene>
<dbReference type="EMBL" id="JAEMHM010000009">
    <property type="protein sequence ID" value="MBJ6725526.1"/>
    <property type="molecule type" value="Genomic_DNA"/>
</dbReference>
<dbReference type="InterPro" id="IPR036388">
    <property type="entry name" value="WH-like_DNA-bd_sf"/>
</dbReference>
<keyword evidence="3" id="KW-0238">DNA-binding</keyword>
<dbReference type="InterPro" id="IPR036390">
    <property type="entry name" value="WH_DNA-bd_sf"/>
</dbReference>
<evidence type="ECO:0000313" key="7">
    <source>
        <dbReference type="Proteomes" id="UP000636888"/>
    </source>
</evidence>
<organism evidence="6 7">
    <name type="scientific">Geomesophilobacter sediminis</name>
    <dbReference type="NCBI Taxonomy" id="2798584"/>
    <lineage>
        <taxon>Bacteria</taxon>
        <taxon>Pseudomonadati</taxon>
        <taxon>Thermodesulfobacteriota</taxon>
        <taxon>Desulfuromonadia</taxon>
        <taxon>Geobacterales</taxon>
        <taxon>Geobacteraceae</taxon>
        <taxon>Geomesophilobacter</taxon>
    </lineage>
</organism>
<evidence type="ECO:0000256" key="3">
    <source>
        <dbReference type="ARBA" id="ARBA00023125"/>
    </source>
</evidence>